<dbReference type="PROSITE" id="PS51892">
    <property type="entry name" value="SUBTILASE"/>
    <property type="match status" value="1"/>
</dbReference>
<evidence type="ECO:0000256" key="2">
    <source>
        <dbReference type="ARBA" id="ARBA00022670"/>
    </source>
</evidence>
<keyword evidence="4 5" id="KW-0720">Serine protease</keyword>
<feature type="chain" id="PRO_5010212555" evidence="6">
    <location>
        <begin position="22"/>
        <end position="587"/>
    </location>
</feature>
<dbReference type="AlphaFoldDB" id="A0A1H0GT22"/>
<comment type="similarity">
    <text evidence="1 5">Belongs to the peptidase S8 family.</text>
</comment>
<dbReference type="InterPro" id="IPR000209">
    <property type="entry name" value="Peptidase_S8/S53_dom"/>
</dbReference>
<evidence type="ECO:0000259" key="7">
    <source>
        <dbReference type="Pfam" id="PF00082"/>
    </source>
</evidence>
<dbReference type="SUPFAM" id="SSF52743">
    <property type="entry name" value="Subtilisin-like"/>
    <property type="match status" value="1"/>
</dbReference>
<keyword evidence="3 5" id="KW-0378">Hydrolase</keyword>
<dbReference type="OrthoDB" id="9798386at2"/>
<evidence type="ECO:0000256" key="3">
    <source>
        <dbReference type="ARBA" id="ARBA00022801"/>
    </source>
</evidence>
<dbReference type="RefSeq" id="WP_074611996.1">
    <property type="nucleotide sequence ID" value="NZ_FNGY01000011.1"/>
</dbReference>
<feature type="signal peptide" evidence="6">
    <location>
        <begin position="1"/>
        <end position="21"/>
    </location>
</feature>
<feature type="active site" description="Charge relay system" evidence="5">
    <location>
        <position position="287"/>
    </location>
</feature>
<dbReference type="PANTHER" id="PTHR43806:SF11">
    <property type="entry name" value="CEREVISIN-RELATED"/>
    <property type="match status" value="1"/>
</dbReference>
<feature type="active site" description="Charge relay system" evidence="5">
    <location>
        <position position="507"/>
    </location>
</feature>
<dbReference type="InterPro" id="IPR050131">
    <property type="entry name" value="Peptidase_S8_subtilisin-like"/>
</dbReference>
<dbReference type="InterPro" id="IPR022398">
    <property type="entry name" value="Peptidase_S8_His-AS"/>
</dbReference>
<feature type="domain" description="Peptidase S8/S53" evidence="7">
    <location>
        <begin position="62"/>
        <end position="546"/>
    </location>
</feature>
<dbReference type="InterPro" id="IPR015500">
    <property type="entry name" value="Peptidase_S8_subtilisin-rel"/>
</dbReference>
<dbReference type="PROSITE" id="PS00138">
    <property type="entry name" value="SUBTILASE_SER"/>
    <property type="match status" value="1"/>
</dbReference>
<keyword evidence="6" id="KW-0732">Signal</keyword>
<dbReference type="GO" id="GO:0006508">
    <property type="term" value="P:proteolysis"/>
    <property type="evidence" value="ECO:0007669"/>
    <property type="project" value="UniProtKB-KW"/>
</dbReference>
<name>A0A1H0GT22_9SPHI</name>
<feature type="active site" description="Charge relay system" evidence="5">
    <location>
        <position position="70"/>
    </location>
</feature>
<dbReference type="Pfam" id="PF00082">
    <property type="entry name" value="Peptidase_S8"/>
    <property type="match status" value="1"/>
</dbReference>
<dbReference type="Gene3D" id="3.40.50.200">
    <property type="entry name" value="Peptidase S8/S53 domain"/>
    <property type="match status" value="2"/>
</dbReference>
<evidence type="ECO:0000256" key="6">
    <source>
        <dbReference type="SAM" id="SignalP"/>
    </source>
</evidence>
<dbReference type="GO" id="GO:0004252">
    <property type="term" value="F:serine-type endopeptidase activity"/>
    <property type="evidence" value="ECO:0007669"/>
    <property type="project" value="UniProtKB-UniRule"/>
</dbReference>
<dbReference type="PROSITE" id="PS00137">
    <property type="entry name" value="SUBTILASE_HIS"/>
    <property type="match status" value="1"/>
</dbReference>
<evidence type="ECO:0000256" key="5">
    <source>
        <dbReference type="PROSITE-ProRule" id="PRU01240"/>
    </source>
</evidence>
<accession>A0A1H0GT22</accession>
<dbReference type="InterPro" id="IPR034080">
    <property type="entry name" value="Protease_P7-like_dom"/>
</dbReference>
<evidence type="ECO:0000313" key="8">
    <source>
        <dbReference type="EMBL" id="SDO10025.1"/>
    </source>
</evidence>
<dbReference type="Proteomes" id="UP000183200">
    <property type="component" value="Unassembled WGS sequence"/>
</dbReference>
<reference evidence="9" key="1">
    <citation type="submission" date="2016-10" db="EMBL/GenBank/DDBJ databases">
        <authorList>
            <person name="Varghese N."/>
            <person name="Submissions S."/>
        </authorList>
    </citation>
    <scope>NUCLEOTIDE SEQUENCE [LARGE SCALE GENOMIC DNA]</scope>
    <source>
        <strain evidence="9">DSM 19110</strain>
    </source>
</reference>
<proteinExistence type="inferred from homology"/>
<evidence type="ECO:0000256" key="4">
    <source>
        <dbReference type="ARBA" id="ARBA00022825"/>
    </source>
</evidence>
<dbReference type="InterPro" id="IPR036852">
    <property type="entry name" value="Peptidase_S8/S53_dom_sf"/>
</dbReference>
<keyword evidence="2 5" id="KW-0645">Protease</keyword>
<dbReference type="CDD" id="cd07483">
    <property type="entry name" value="Peptidases_S8_Subtilisin_Novo-like"/>
    <property type="match status" value="1"/>
</dbReference>
<evidence type="ECO:0000256" key="1">
    <source>
        <dbReference type="ARBA" id="ARBA00011073"/>
    </source>
</evidence>
<dbReference type="InterPro" id="IPR023828">
    <property type="entry name" value="Peptidase_S8_Ser-AS"/>
</dbReference>
<evidence type="ECO:0000313" key="9">
    <source>
        <dbReference type="Proteomes" id="UP000183200"/>
    </source>
</evidence>
<organism evidence="8 9">
    <name type="scientific">Pedobacter steynii</name>
    <dbReference type="NCBI Taxonomy" id="430522"/>
    <lineage>
        <taxon>Bacteria</taxon>
        <taxon>Pseudomonadati</taxon>
        <taxon>Bacteroidota</taxon>
        <taxon>Sphingobacteriia</taxon>
        <taxon>Sphingobacteriales</taxon>
        <taxon>Sphingobacteriaceae</taxon>
        <taxon>Pedobacter</taxon>
    </lineage>
</organism>
<protein>
    <submittedName>
        <fullName evidence="8">Subtilase family protein</fullName>
    </submittedName>
</protein>
<dbReference type="EMBL" id="FNGY01000011">
    <property type="protein sequence ID" value="SDO10025.1"/>
    <property type="molecule type" value="Genomic_DNA"/>
</dbReference>
<keyword evidence="9" id="KW-1185">Reference proteome</keyword>
<dbReference type="PANTHER" id="PTHR43806">
    <property type="entry name" value="PEPTIDASE S8"/>
    <property type="match status" value="1"/>
</dbReference>
<dbReference type="PRINTS" id="PR00723">
    <property type="entry name" value="SUBTILISIN"/>
</dbReference>
<gene>
    <name evidence="8" type="ORF">SAMN05421820_111245</name>
</gene>
<sequence>MRFRQLFFTALLLSANASVYAQSKDVKLPANWFNLDLVQDGYFGISTEKAYKELLKDRKPKQKIIVAVIDGGIDVNHEDLKDILWTNKKEVPGNGIDDDGNGYIDDVHGWNFIGSKKGNLAYDNLELVRIYREYVPKYRSTIKSTVLDSVQKKEFELYTKVTAEFGKKYDEADQTFRVVFAINKIMDSVALIHKKTIPSLEDIDGYKADDEMEEQVKKIIRSGAKESGGIEKFHKEIKDAYKQYDVMLKYNLNPKYDQRAELVGDDYSNAREKFYGNNDVMGPNAEHGSHVSGIIGANRKNTIGINGVADYVSIMGIRVVPEGDERDKDVANGIRYAVDNGAKVINMSFGKSYKWNKEVVDEAVKYAEEKGVLLVHAAGNDNLNVDLEENYPNKYYDSPEAIAHKKKMEESAPKPIPFRPLNSQMQNQGMGRPGVRTNVKPALDSAKFKLPHATNWIEVGASAYKNDATLKASFSNYGKYNVDVFAPGFMINSTVPGSKYEELDGTSMAAPVVSGLAALILSYYPELTAPQIREIIMKSVTKVVQKVKLTNERGENTRAVFSELCVSGGIVNAYEALKLAATYSKKK</sequence>